<evidence type="ECO:0000256" key="10">
    <source>
        <dbReference type="ARBA" id="ARBA00031423"/>
    </source>
</evidence>
<name>F4KKJ1_PORAD</name>
<dbReference type="InterPro" id="IPR003385">
    <property type="entry name" value="Glyco_hydro_77"/>
</dbReference>
<sequence>MEAFSRLAGVAIPLFSLRRHGDAGCGDFAALEAFAPVAERMGMSIIQLLPLEDTTLYGDSRDSYPYRPIASTVLNPIYIAVDQLPPLADQQLEQELRAEAERLSAQKTFDYTQVWQLKRRWLWASFTEQADASRYFTDMINRYARLTLRYAPFKSTPIWHYWVCERMILDLFPDLDREEWDFWDAMKRVDELEQENKQLVVRTGNFYVYCYMVAQRQMRRAVATIRQHGLALMGDLPVGVDPHAADTLAYPAQFNKRLSCGAPPDYFSPDGQNWGIVTCRRNWKTLWRERFDYLDRFYDYLRVDHVLGFFRIWSIPRDGRSGMLGYFLPSRRYLKREIARLGLAETLRPEWIAPTKNPATTQVLWIERLDGGYVPRYDVASAAPFATLSPDLQERMRAVCEEYYYSANEELWRERGLERLSFMQKLTSIHLCAEDLGMVPQCVYPVLEELGILKLYVERMPKSAGIEFEAAPYFSEDSVATTSTHDCAPLRLWWAEDAARSRRYYDYFLADYGVSYDTTLTPELAEIIVRRHLESPSRLCILPLQDWLALSPEHCATVDPHSEQINDPSNPHHVWSYRMPIRVEELPDDWIRQLRQMISETHRL</sequence>
<dbReference type="HOGENOM" id="CLU_014132_2_1_10"/>
<comment type="similarity">
    <text evidence="3">Belongs to the disproportionating enzyme family.</text>
</comment>
<comment type="catalytic activity">
    <reaction evidence="1">
        <text>Transfers a segment of a (1-&gt;4)-alpha-D-glucan to a new position in an acceptor, which may be glucose or a (1-&gt;4)-alpha-D-glucan.</text>
        <dbReference type="EC" id="2.4.1.25"/>
    </reaction>
</comment>
<evidence type="ECO:0000256" key="2">
    <source>
        <dbReference type="ARBA" id="ARBA00004496"/>
    </source>
</evidence>
<dbReference type="EMBL" id="CP002689">
    <property type="protein sequence ID" value="AEE12916.1"/>
    <property type="molecule type" value="Genomic_DNA"/>
</dbReference>
<evidence type="ECO:0000256" key="3">
    <source>
        <dbReference type="ARBA" id="ARBA00005684"/>
    </source>
</evidence>
<dbReference type="EC" id="2.4.1.25" evidence="4"/>
<organism evidence="12 13">
    <name type="scientific">Porphyromonas asaccharolytica (strain ATCC 25260 / DSM 20707 / BCRC 10618 / CCUG 7834 / JCM 6326 / LMG 13178 / VPI 4198 / B440)</name>
    <name type="common">Bacteroides asaccharolyticus</name>
    <dbReference type="NCBI Taxonomy" id="879243"/>
    <lineage>
        <taxon>Bacteria</taxon>
        <taxon>Pseudomonadati</taxon>
        <taxon>Bacteroidota</taxon>
        <taxon>Bacteroidia</taxon>
        <taxon>Bacteroidales</taxon>
        <taxon>Porphyromonadaceae</taxon>
        <taxon>Porphyromonas</taxon>
    </lineage>
</organism>
<dbReference type="Pfam" id="PF02446">
    <property type="entry name" value="Glyco_hydro_77"/>
    <property type="match status" value="1"/>
</dbReference>
<evidence type="ECO:0000256" key="9">
    <source>
        <dbReference type="ARBA" id="ARBA00023277"/>
    </source>
</evidence>
<evidence type="ECO:0000256" key="5">
    <source>
        <dbReference type="ARBA" id="ARBA00020295"/>
    </source>
</evidence>
<evidence type="ECO:0000313" key="13">
    <source>
        <dbReference type="Proteomes" id="UP000006545"/>
    </source>
</evidence>
<dbReference type="eggNOG" id="COG1640">
    <property type="taxonomic scope" value="Bacteria"/>
</dbReference>
<reference evidence="13" key="1">
    <citation type="submission" date="2011-04" db="EMBL/GenBank/DDBJ databases">
        <title>The complete genome of Porphyromonas asaccharolytica DSM 20707.</title>
        <authorList>
            <person name="Lucas S."/>
            <person name="Han J."/>
            <person name="Lapidus A."/>
            <person name="Bruce D."/>
            <person name="Goodwin L."/>
            <person name="Pitluck S."/>
            <person name="Peters L."/>
            <person name="Kyrpides N."/>
            <person name="Mavromatis K."/>
            <person name="Ivanova N."/>
            <person name="Ovchinnikova G."/>
            <person name="Pagani I."/>
            <person name="Lu M."/>
            <person name="Detter J.C."/>
            <person name="Tapia R."/>
            <person name="Han C."/>
            <person name="Land M."/>
            <person name="Hauser L."/>
            <person name="Markowitz V."/>
            <person name="Cheng J.-F."/>
            <person name="Hugenholtz P."/>
            <person name="Woyke T."/>
            <person name="Wu D."/>
            <person name="Gronow S."/>
            <person name="Wellnitz S."/>
            <person name="Brambilla E."/>
            <person name="Klenk H.-P."/>
            <person name="Eisen J.A."/>
        </authorList>
    </citation>
    <scope>NUCLEOTIDE SEQUENCE [LARGE SCALE GENOMIC DNA]</scope>
    <source>
        <strain evidence="13">ATCC 25260 / DSM 20707 / VPI 4198</strain>
    </source>
</reference>
<keyword evidence="13" id="KW-1185">Reference proteome</keyword>
<dbReference type="GO" id="GO:0005737">
    <property type="term" value="C:cytoplasm"/>
    <property type="evidence" value="ECO:0007669"/>
    <property type="project" value="UniProtKB-SubCell"/>
</dbReference>
<keyword evidence="7 12" id="KW-0328">Glycosyltransferase</keyword>
<gene>
    <name evidence="12" type="ordered locus">Poras_0973</name>
</gene>
<evidence type="ECO:0000256" key="8">
    <source>
        <dbReference type="ARBA" id="ARBA00022679"/>
    </source>
</evidence>
<protein>
    <recommendedName>
        <fullName evidence="5">4-alpha-glucanotransferase</fullName>
        <ecNumber evidence="4">2.4.1.25</ecNumber>
    </recommendedName>
    <alternativeName>
        <fullName evidence="10">Amylomaltase</fullName>
    </alternativeName>
    <alternativeName>
        <fullName evidence="11">Disproportionating enzyme</fullName>
    </alternativeName>
</protein>
<dbReference type="Gene3D" id="3.20.20.80">
    <property type="entry name" value="Glycosidases"/>
    <property type="match status" value="1"/>
</dbReference>
<keyword evidence="9" id="KW-0119">Carbohydrate metabolism</keyword>
<keyword evidence="8 12" id="KW-0808">Transferase</keyword>
<comment type="subcellular location">
    <subcellularLocation>
        <location evidence="2">Cytoplasm</location>
    </subcellularLocation>
</comment>
<dbReference type="PANTHER" id="PTHR32518:SF3">
    <property type="entry name" value="4-ALPHA-GLUCANOTRANSFERASE"/>
    <property type="match status" value="1"/>
</dbReference>
<evidence type="ECO:0000256" key="7">
    <source>
        <dbReference type="ARBA" id="ARBA00022676"/>
    </source>
</evidence>
<evidence type="ECO:0000256" key="4">
    <source>
        <dbReference type="ARBA" id="ARBA00012560"/>
    </source>
</evidence>
<proteinExistence type="inferred from homology"/>
<evidence type="ECO:0000313" key="12">
    <source>
        <dbReference type="EMBL" id="AEE12916.1"/>
    </source>
</evidence>
<dbReference type="OrthoDB" id="9811841at2"/>
<accession>F4KKJ1</accession>
<dbReference type="PANTHER" id="PTHR32518">
    <property type="match status" value="1"/>
</dbReference>
<dbReference type="InterPro" id="IPR017853">
    <property type="entry name" value="GH"/>
</dbReference>
<dbReference type="STRING" id="879243.Poras_0973"/>
<evidence type="ECO:0000256" key="11">
    <source>
        <dbReference type="ARBA" id="ARBA00031501"/>
    </source>
</evidence>
<dbReference type="RefSeq" id="WP_004330863.1">
    <property type="nucleotide sequence ID" value="NC_015501.1"/>
</dbReference>
<dbReference type="SUPFAM" id="SSF51445">
    <property type="entry name" value="(Trans)glycosidases"/>
    <property type="match status" value="1"/>
</dbReference>
<dbReference type="AlphaFoldDB" id="F4KKJ1"/>
<dbReference type="KEGG" id="pah:Poras_0973"/>
<dbReference type="GO" id="GO:0004134">
    <property type="term" value="F:4-alpha-glucanotransferase activity"/>
    <property type="evidence" value="ECO:0007669"/>
    <property type="project" value="UniProtKB-EC"/>
</dbReference>
<evidence type="ECO:0000256" key="1">
    <source>
        <dbReference type="ARBA" id="ARBA00000439"/>
    </source>
</evidence>
<keyword evidence="6" id="KW-0963">Cytoplasm</keyword>
<dbReference type="Proteomes" id="UP000006545">
    <property type="component" value="Chromosome"/>
</dbReference>
<dbReference type="GO" id="GO:0005975">
    <property type="term" value="P:carbohydrate metabolic process"/>
    <property type="evidence" value="ECO:0007669"/>
    <property type="project" value="InterPro"/>
</dbReference>
<evidence type="ECO:0000256" key="6">
    <source>
        <dbReference type="ARBA" id="ARBA00022490"/>
    </source>
</evidence>